<evidence type="ECO:0000313" key="4">
    <source>
        <dbReference type="Proteomes" id="UP000078561"/>
    </source>
</evidence>
<name>A0A168RA47_ABSGL</name>
<dbReference type="AlphaFoldDB" id="A0A168RA47"/>
<dbReference type="PANTHER" id="PTHR12475:SF4">
    <property type="entry name" value="PROTEIN THEM6"/>
    <property type="match status" value="1"/>
</dbReference>
<accession>A0A168RA47</accession>
<keyword evidence="4" id="KW-1185">Reference proteome</keyword>
<proteinExistence type="inferred from homology"/>
<evidence type="ECO:0000313" key="3">
    <source>
        <dbReference type="EMBL" id="SAM06372.1"/>
    </source>
</evidence>
<dbReference type="Proteomes" id="UP000078561">
    <property type="component" value="Unassembled WGS sequence"/>
</dbReference>
<keyword evidence="2" id="KW-0732">Signal</keyword>
<feature type="signal peptide" evidence="2">
    <location>
        <begin position="1"/>
        <end position="24"/>
    </location>
</feature>
<dbReference type="EMBL" id="LT554591">
    <property type="protein sequence ID" value="SAM06372.1"/>
    <property type="molecule type" value="Genomic_DNA"/>
</dbReference>
<comment type="similarity">
    <text evidence="1">Belongs to the lcsJ thioesterase family.</text>
</comment>
<dbReference type="InterPro" id="IPR051490">
    <property type="entry name" value="THEM6_lcsJ_thioesterase"/>
</dbReference>
<dbReference type="OrthoDB" id="265761at2759"/>
<dbReference type="InterPro" id="IPR029069">
    <property type="entry name" value="HotDog_dom_sf"/>
</dbReference>
<sequence>MAPSLPVSSLILGLPPLLLWAAHAKSLPFGYTLRSWLLLRSLVKKAQQNELRPGPLFEVLSQEHRCLFDDMDYNQHMVMLIMTSRTKDHHDNQPNLSTFLTYASSYNKMLDFSRIQVLYTIFARVMMEPNHGIYAHNGGVLTLFKKEIPPFQKYTMQSRIYTWSDKWLFLEHRFVYTTFADGYETEVVACAALSKVVFKRGSGKTVTPAHVLELCLHDLSGPSVEERRARNWKVAEKILSLDALFNDTQDSWNTSKL</sequence>
<dbReference type="Pfam" id="PF13279">
    <property type="entry name" value="4HBT_2"/>
    <property type="match status" value="1"/>
</dbReference>
<gene>
    <name evidence="3" type="primary">ABSGL_12261.1 scaffold 12745</name>
</gene>
<dbReference type="SUPFAM" id="SSF54637">
    <property type="entry name" value="Thioesterase/thiol ester dehydrase-isomerase"/>
    <property type="match status" value="1"/>
</dbReference>
<feature type="chain" id="PRO_5007900028" evidence="2">
    <location>
        <begin position="25"/>
        <end position="257"/>
    </location>
</feature>
<reference evidence="3" key="1">
    <citation type="submission" date="2016-04" db="EMBL/GenBank/DDBJ databases">
        <authorList>
            <person name="Evans L.H."/>
            <person name="Alamgir A."/>
            <person name="Owens N."/>
            <person name="Weber N.D."/>
            <person name="Virtaneva K."/>
            <person name="Barbian K."/>
            <person name="Babar A."/>
            <person name="Rosenke K."/>
        </authorList>
    </citation>
    <scope>NUCLEOTIDE SEQUENCE [LARGE SCALE GENOMIC DNA]</scope>
    <source>
        <strain evidence="3">CBS 101.48</strain>
    </source>
</reference>
<protein>
    <submittedName>
        <fullName evidence="3">Uncharacterized protein</fullName>
    </submittedName>
</protein>
<evidence type="ECO:0000256" key="2">
    <source>
        <dbReference type="SAM" id="SignalP"/>
    </source>
</evidence>
<dbReference type="InParanoid" id="A0A168RA47"/>
<evidence type="ECO:0000256" key="1">
    <source>
        <dbReference type="ARBA" id="ARBA00038476"/>
    </source>
</evidence>
<organism evidence="3">
    <name type="scientific">Absidia glauca</name>
    <name type="common">Pin mould</name>
    <dbReference type="NCBI Taxonomy" id="4829"/>
    <lineage>
        <taxon>Eukaryota</taxon>
        <taxon>Fungi</taxon>
        <taxon>Fungi incertae sedis</taxon>
        <taxon>Mucoromycota</taxon>
        <taxon>Mucoromycotina</taxon>
        <taxon>Mucoromycetes</taxon>
        <taxon>Mucorales</taxon>
        <taxon>Cunninghamellaceae</taxon>
        <taxon>Absidia</taxon>
    </lineage>
</organism>
<dbReference type="PANTHER" id="PTHR12475">
    <property type="match status" value="1"/>
</dbReference>
<dbReference type="OMA" id="FECDFYL"/>